<evidence type="ECO:0000313" key="2">
    <source>
        <dbReference type="EMBL" id="KAF0742454.1"/>
    </source>
</evidence>
<dbReference type="Proteomes" id="UP000481153">
    <property type="component" value="Unassembled WGS sequence"/>
</dbReference>
<sequence length="156" mass="17336">MQVIHVDEKTPRQALEQVVAIETASFPAHESLGTAIVDEAKKQGHVMLLAVDVASSSVLGYVLYSRNSIAGRVVKIAVHPSKRRLGIGRTLLQQAIRLLSNCMCITLHVAVRRDGAFQLYESLGFQVQDCRRDYYAKGHDAFFMELSKSDYSRALS</sequence>
<dbReference type="PANTHER" id="PTHR47542">
    <property type="entry name" value="ACYL-COA N-ACYLTRANSFERASES (NAT) SUPERFAMILY PROTEIN"/>
    <property type="match status" value="1"/>
</dbReference>
<reference evidence="2 3" key="1">
    <citation type="submission" date="2019-07" db="EMBL/GenBank/DDBJ databases">
        <title>Genomics analysis of Aphanomyces spp. identifies a new class of oomycete effector associated with host adaptation.</title>
        <authorList>
            <person name="Gaulin E."/>
        </authorList>
    </citation>
    <scope>NUCLEOTIDE SEQUENCE [LARGE SCALE GENOMIC DNA]</scope>
    <source>
        <strain evidence="2 3">ATCC 201684</strain>
    </source>
</reference>
<keyword evidence="3" id="KW-1185">Reference proteome</keyword>
<evidence type="ECO:0000259" key="1">
    <source>
        <dbReference type="PROSITE" id="PS51186"/>
    </source>
</evidence>
<dbReference type="Pfam" id="PF00583">
    <property type="entry name" value="Acetyltransf_1"/>
    <property type="match status" value="1"/>
</dbReference>
<comment type="caution">
    <text evidence="2">The sequence shown here is derived from an EMBL/GenBank/DDBJ whole genome shotgun (WGS) entry which is preliminary data.</text>
</comment>
<dbReference type="GO" id="GO:0016747">
    <property type="term" value="F:acyltransferase activity, transferring groups other than amino-acyl groups"/>
    <property type="evidence" value="ECO:0007669"/>
    <property type="project" value="InterPro"/>
</dbReference>
<dbReference type="EMBL" id="VJMJ01000027">
    <property type="protein sequence ID" value="KAF0742454.1"/>
    <property type="molecule type" value="Genomic_DNA"/>
</dbReference>
<dbReference type="AlphaFoldDB" id="A0A6G0XPN6"/>
<feature type="domain" description="N-acetyltransferase" evidence="1">
    <location>
        <begin position="4"/>
        <end position="149"/>
    </location>
</feature>
<dbReference type="Gene3D" id="3.40.630.30">
    <property type="match status" value="1"/>
</dbReference>
<name>A0A6G0XPN6_9STRA</name>
<proteinExistence type="predicted"/>
<dbReference type="PROSITE" id="PS51186">
    <property type="entry name" value="GNAT"/>
    <property type="match status" value="1"/>
</dbReference>
<evidence type="ECO:0000313" key="3">
    <source>
        <dbReference type="Proteomes" id="UP000481153"/>
    </source>
</evidence>
<dbReference type="PANTHER" id="PTHR47542:SF2">
    <property type="entry name" value="ACYL-COA N-ACYLTRANSFERASES (NAT) SUPERFAMILY PROTEIN"/>
    <property type="match status" value="1"/>
</dbReference>
<dbReference type="SUPFAM" id="SSF55729">
    <property type="entry name" value="Acyl-CoA N-acyltransferases (Nat)"/>
    <property type="match status" value="1"/>
</dbReference>
<dbReference type="OrthoDB" id="41532at2759"/>
<dbReference type="InterPro" id="IPR016181">
    <property type="entry name" value="Acyl_CoA_acyltransferase"/>
</dbReference>
<dbReference type="InterPro" id="IPR000182">
    <property type="entry name" value="GNAT_dom"/>
</dbReference>
<gene>
    <name evidence="2" type="ORF">Ae201684_002553</name>
</gene>
<protein>
    <recommendedName>
        <fullName evidence="1">N-acetyltransferase domain-containing protein</fullName>
    </recommendedName>
</protein>
<dbReference type="VEuPathDB" id="FungiDB:AeMF1_009359"/>
<organism evidence="2 3">
    <name type="scientific">Aphanomyces euteiches</name>
    <dbReference type="NCBI Taxonomy" id="100861"/>
    <lineage>
        <taxon>Eukaryota</taxon>
        <taxon>Sar</taxon>
        <taxon>Stramenopiles</taxon>
        <taxon>Oomycota</taxon>
        <taxon>Saprolegniomycetes</taxon>
        <taxon>Saprolegniales</taxon>
        <taxon>Verrucalvaceae</taxon>
        <taxon>Aphanomyces</taxon>
    </lineage>
</organism>
<dbReference type="CDD" id="cd04301">
    <property type="entry name" value="NAT_SF"/>
    <property type="match status" value="1"/>
</dbReference>
<accession>A0A6G0XPN6</accession>